<dbReference type="PANTHER" id="PTHR43808">
    <property type="entry name" value="ACETYLORNITHINE DEACETYLASE"/>
    <property type="match status" value="1"/>
</dbReference>
<dbReference type="GO" id="GO:0016787">
    <property type="term" value="F:hydrolase activity"/>
    <property type="evidence" value="ECO:0007669"/>
    <property type="project" value="InterPro"/>
</dbReference>
<dbReference type="OrthoDB" id="9809784at2"/>
<sequence length="463" mass="49733">MAEGLKRALELAAAGRERSVAALAELVRIPSLTGEEGPAQRHMASRLAELGAEVDVTEPDVVEMFRRFPDVAQYPTHWQHDLILPYDQLPTAEALAASGLEEVLNYRGRPNVVGVFRGTGGGRSLILNGHIDTVTVEPSGEWTKDPFGAEIEGGMMYGRGTSDMKGGLMAAMMALAWLKEAGVTLRGDVIYQSVVNEEHAGNGTLDLVRRGITADAAIVLEPTNNGIAVSHPGGLYWQVRVPGTQRSPGARWAGDRQDGVSAIEKLPAVIGALLALEQGYNAKRSDDPMEAGRAPFALVIGKVSGGHYETVTAGEVLLKGGTYFSPAVGDVGEVMEGFRQAVAAANASDPFLAANPARLEFLHHDDSTRQSPQIPLARHIGEVIQRRGGQGEPCPGPFCCDMRHLVNQGGIPAVIFGPGTIAQAHKPDEHIAVDEYLESIEHLIEFIWHWCNEDAEPKANDRF</sequence>
<keyword evidence="3" id="KW-1185">Reference proteome</keyword>
<dbReference type="PANTHER" id="PTHR43808:SF25">
    <property type="entry name" value="PEPTIDASE M20 DIMERISATION DOMAIN-CONTAINING PROTEIN"/>
    <property type="match status" value="1"/>
</dbReference>
<accession>A0A3N1KVN6</accession>
<evidence type="ECO:0000256" key="1">
    <source>
        <dbReference type="ARBA" id="ARBA00022801"/>
    </source>
</evidence>
<dbReference type="InterPro" id="IPR002933">
    <property type="entry name" value="Peptidase_M20"/>
</dbReference>
<gene>
    <name evidence="2" type="ORF">EDC65_5233</name>
</gene>
<dbReference type="Proteomes" id="UP000278222">
    <property type="component" value="Unassembled WGS sequence"/>
</dbReference>
<dbReference type="SUPFAM" id="SSF53187">
    <property type="entry name" value="Zn-dependent exopeptidases"/>
    <property type="match status" value="1"/>
</dbReference>
<dbReference type="RefSeq" id="WP_123695197.1">
    <property type="nucleotide sequence ID" value="NZ_AP019700.1"/>
</dbReference>
<name>A0A3N1KVN6_9PROT</name>
<dbReference type="AlphaFoldDB" id="A0A3N1KVN6"/>
<dbReference type="EMBL" id="RJKX01000018">
    <property type="protein sequence ID" value="ROP81375.1"/>
    <property type="molecule type" value="Genomic_DNA"/>
</dbReference>
<keyword evidence="1" id="KW-0378">Hydrolase</keyword>
<comment type="caution">
    <text evidence="2">The sequence shown here is derived from an EMBL/GenBank/DDBJ whole genome shotgun (WGS) entry which is preliminary data.</text>
</comment>
<dbReference type="Gene3D" id="3.30.70.360">
    <property type="match status" value="1"/>
</dbReference>
<evidence type="ECO:0000313" key="3">
    <source>
        <dbReference type="Proteomes" id="UP000278222"/>
    </source>
</evidence>
<dbReference type="InterPro" id="IPR050072">
    <property type="entry name" value="Peptidase_M20A"/>
</dbReference>
<protein>
    <submittedName>
        <fullName evidence="2">Acetylornithine deacetylase</fullName>
    </submittedName>
</protein>
<dbReference type="Pfam" id="PF01546">
    <property type="entry name" value="Peptidase_M20"/>
    <property type="match status" value="1"/>
</dbReference>
<organism evidence="2 3">
    <name type="scientific">Stella humosa</name>
    <dbReference type="NCBI Taxonomy" id="94"/>
    <lineage>
        <taxon>Bacteria</taxon>
        <taxon>Pseudomonadati</taxon>
        <taxon>Pseudomonadota</taxon>
        <taxon>Alphaproteobacteria</taxon>
        <taxon>Rhodospirillales</taxon>
        <taxon>Stellaceae</taxon>
        <taxon>Stella</taxon>
    </lineage>
</organism>
<reference evidence="2 3" key="1">
    <citation type="submission" date="2018-11" db="EMBL/GenBank/DDBJ databases">
        <title>Genomic Encyclopedia of Type Strains, Phase IV (KMG-IV): sequencing the most valuable type-strain genomes for metagenomic binning, comparative biology and taxonomic classification.</title>
        <authorList>
            <person name="Goeker M."/>
        </authorList>
    </citation>
    <scope>NUCLEOTIDE SEQUENCE [LARGE SCALE GENOMIC DNA]</scope>
    <source>
        <strain evidence="2 3">DSM 5900</strain>
    </source>
</reference>
<dbReference type="Gene3D" id="3.40.630.10">
    <property type="entry name" value="Zn peptidases"/>
    <property type="match status" value="2"/>
</dbReference>
<evidence type="ECO:0000313" key="2">
    <source>
        <dbReference type="EMBL" id="ROP81375.1"/>
    </source>
</evidence>
<proteinExistence type="predicted"/>